<evidence type="ECO:0008006" key="3">
    <source>
        <dbReference type="Google" id="ProtNLM"/>
    </source>
</evidence>
<evidence type="ECO:0000313" key="2">
    <source>
        <dbReference type="Proteomes" id="UP000054197"/>
    </source>
</evidence>
<protein>
    <recommendedName>
        <fullName evidence="3">Restriction endonuclease type IV Mrr domain-containing protein</fullName>
    </recommendedName>
</protein>
<accession>A0A0W0HLF8</accession>
<gene>
    <name evidence="1" type="ORF">AO063_01870</name>
</gene>
<comment type="caution">
    <text evidence="1">The sequence shown here is derived from an EMBL/GenBank/DDBJ whole genome shotgun (WGS) entry which is preliminary data.</text>
</comment>
<dbReference type="EMBL" id="LKEF01000033">
    <property type="protein sequence ID" value="KTB61591.1"/>
    <property type="molecule type" value="Genomic_DNA"/>
</dbReference>
<sequence>MPNFNTSRIPAPESASEFEKIVNAAVQIRWKGTVFQRYGRPGQQQDGVDSYANSGPEVGIAIQCKNTCHTIPLTVVQQEIDKAEKFKHPIKLLYVATSQPNDRNTQDNVWKLSRERESQGKFGVSLLFWEDIISDLAKDIPTLLSFYPILSQNDNDTKVLEELKSILPYNGSIAFVKSHGFCRKIFDDSQLNQLYIFWDRCDDPAFAFQNENLERLKLQLITNIQKLGGIIGQNYTRQLNSHLIERHQLQDHQITELNNELEIAADNLLNNYNRLLSPRT</sequence>
<reference evidence="1 2" key="1">
    <citation type="submission" date="2015-09" db="EMBL/GenBank/DDBJ databases">
        <title>Genome sequence of ICMP 11288.</title>
        <authorList>
            <person name="Visnovsky S."/>
            <person name="Lu A."/>
            <person name="Panda P."/>
            <person name="Pitman A."/>
        </authorList>
    </citation>
    <scope>NUCLEOTIDE SEQUENCE [LARGE SCALE GENOMIC DNA]</scope>
    <source>
        <strain evidence="1 2">ICMP 11288</strain>
    </source>
</reference>
<organism evidence="1 2">
    <name type="scientific">Pseudomonas fluorescens ICMP 11288</name>
    <dbReference type="NCBI Taxonomy" id="1198309"/>
    <lineage>
        <taxon>Bacteria</taxon>
        <taxon>Pseudomonadati</taxon>
        <taxon>Pseudomonadota</taxon>
        <taxon>Gammaproteobacteria</taxon>
        <taxon>Pseudomonadales</taxon>
        <taxon>Pseudomonadaceae</taxon>
        <taxon>Pseudomonas</taxon>
    </lineage>
</organism>
<dbReference type="AlphaFoldDB" id="A0A0W0HLF8"/>
<proteinExistence type="predicted"/>
<evidence type="ECO:0000313" key="1">
    <source>
        <dbReference type="EMBL" id="KTB61591.1"/>
    </source>
</evidence>
<name>A0A0W0HLF8_PSEFL</name>
<dbReference type="Proteomes" id="UP000054197">
    <property type="component" value="Unassembled WGS sequence"/>
</dbReference>